<keyword evidence="3" id="KW-1185">Reference proteome</keyword>
<organism evidence="2 3">
    <name type="scientific">Nitrincola lacisaponensis</name>
    <dbReference type="NCBI Taxonomy" id="267850"/>
    <lineage>
        <taxon>Bacteria</taxon>
        <taxon>Pseudomonadati</taxon>
        <taxon>Pseudomonadota</taxon>
        <taxon>Gammaproteobacteria</taxon>
        <taxon>Oceanospirillales</taxon>
        <taxon>Oceanospirillaceae</taxon>
        <taxon>Nitrincola</taxon>
    </lineage>
</organism>
<feature type="chain" id="PRO_5001620044" evidence="1">
    <location>
        <begin position="23"/>
        <end position="206"/>
    </location>
</feature>
<feature type="signal peptide" evidence="1">
    <location>
        <begin position="1"/>
        <end position="22"/>
    </location>
</feature>
<sequence length="206" mass="23327">MRLSFPALCLLLSCLLATHSAAQTQGSGEIRLLATPDVLNSEDGGEVLQVYLPPAWHTVHKEWLDNRGIKEVVPQDQTIINWREMLAFQVIDKVRMPPQAYLDQLRDALRSSCDFSHFQTLSGSVNSRYAEATHISWCGQVAGAAWGEIVLTRIIAGESTLYSLNKSWRTIPFRSVEAIGLPEEEIRYWSTQLNRSRLCDTRRHDC</sequence>
<dbReference type="RefSeq" id="WP_036549584.1">
    <property type="nucleotide sequence ID" value="NZ_JMSZ01000042.1"/>
</dbReference>
<dbReference type="Proteomes" id="UP000027318">
    <property type="component" value="Unassembled WGS sequence"/>
</dbReference>
<accession>A0A063XZQ5</accession>
<proteinExistence type="predicted"/>
<keyword evidence="1" id="KW-0732">Signal</keyword>
<comment type="caution">
    <text evidence="2">The sequence shown here is derived from an EMBL/GenBank/DDBJ whole genome shotgun (WGS) entry which is preliminary data.</text>
</comment>
<gene>
    <name evidence="2" type="ORF">ADINL_2870</name>
</gene>
<dbReference type="EMBL" id="JMSZ01000042">
    <property type="protein sequence ID" value="KDE38415.1"/>
    <property type="molecule type" value="Genomic_DNA"/>
</dbReference>
<dbReference type="AlphaFoldDB" id="A0A063XZQ5"/>
<protein>
    <submittedName>
        <fullName evidence="2">Uncharacterized protein</fullName>
    </submittedName>
</protein>
<evidence type="ECO:0000313" key="3">
    <source>
        <dbReference type="Proteomes" id="UP000027318"/>
    </source>
</evidence>
<dbReference type="OrthoDB" id="6116092at2"/>
<evidence type="ECO:0000313" key="2">
    <source>
        <dbReference type="EMBL" id="KDE38415.1"/>
    </source>
</evidence>
<reference evidence="2 3" key="1">
    <citation type="journal article" date="2005" name="Int. J. Syst. Evol. Microbiol.">
        <title>Nitrincola lacisaponensis gen. nov., sp. nov., a novel alkaliphilic bacterium isolated from an alkaline, saline lake.</title>
        <authorList>
            <person name="Dimitriu P.A."/>
            <person name="Shukla S.K."/>
            <person name="Conradt J."/>
            <person name="Marquez M.C."/>
            <person name="Ventosa A."/>
            <person name="Maglia A."/>
            <person name="Peyton B.M."/>
            <person name="Pinkart H.C."/>
            <person name="Mormile M.R."/>
        </authorList>
    </citation>
    <scope>NUCLEOTIDE SEQUENCE [LARGE SCALE GENOMIC DNA]</scope>
    <source>
        <strain evidence="2 3">4CA</strain>
    </source>
</reference>
<evidence type="ECO:0000256" key="1">
    <source>
        <dbReference type="SAM" id="SignalP"/>
    </source>
</evidence>
<dbReference type="STRING" id="267850.ADINL_2870"/>
<name>A0A063XZQ5_9GAMM</name>